<evidence type="ECO:0000256" key="2">
    <source>
        <dbReference type="SAM" id="Phobius"/>
    </source>
</evidence>
<feature type="compositionally biased region" description="Low complexity" evidence="1">
    <location>
        <begin position="47"/>
        <end position="75"/>
    </location>
</feature>
<proteinExistence type="predicted"/>
<keyword evidence="2" id="KW-0812">Transmembrane</keyword>
<keyword evidence="2" id="KW-1133">Transmembrane helix</keyword>
<feature type="transmembrane region" description="Helical" evidence="2">
    <location>
        <begin position="108"/>
        <end position="128"/>
    </location>
</feature>
<evidence type="ECO:0000313" key="4">
    <source>
        <dbReference type="Proteomes" id="UP000008021"/>
    </source>
</evidence>
<dbReference type="Gramene" id="OMERI01G02000.1">
    <property type="protein sequence ID" value="OMERI01G02000.1"/>
    <property type="gene ID" value="OMERI01G02000"/>
</dbReference>
<feature type="region of interest" description="Disordered" evidence="1">
    <location>
        <begin position="1"/>
        <end position="23"/>
    </location>
</feature>
<dbReference type="HOGENOM" id="CLU_1505743_0_0_1"/>
<keyword evidence="2" id="KW-0472">Membrane</keyword>
<keyword evidence="4" id="KW-1185">Reference proteome</keyword>
<sequence>MAWHHACQRGKGPTRQPLFSPSSLPPVAAHLPLARAVVGHQPALAHSPAGPARPSPSTASTTTTPPAPIRRSSPTHAAVAGEFAEAMPSSPKVFSSATNSYRAKLRRLLSTPAFSAACLLFGLAGFLADALSISWSPGSAPRARCPDSSRLLSVSIAWDCVGPVADDGAGLREVGGNRR</sequence>
<dbReference type="AlphaFoldDB" id="A0A0E0BWQ8"/>
<name>A0A0E0BWQ8_9ORYZ</name>
<reference evidence="3" key="1">
    <citation type="submission" date="2015-04" db="UniProtKB">
        <authorList>
            <consortium name="EnsemblPlants"/>
        </authorList>
    </citation>
    <scope>IDENTIFICATION</scope>
</reference>
<dbReference type="Proteomes" id="UP000008021">
    <property type="component" value="Chromosome 1"/>
</dbReference>
<protein>
    <submittedName>
        <fullName evidence="3">Uncharacterized protein</fullName>
    </submittedName>
</protein>
<evidence type="ECO:0000256" key="1">
    <source>
        <dbReference type="SAM" id="MobiDB-lite"/>
    </source>
</evidence>
<evidence type="ECO:0000313" key="3">
    <source>
        <dbReference type="EnsemblPlants" id="OMERI01G02000.1"/>
    </source>
</evidence>
<dbReference type="EnsemblPlants" id="OMERI01G02000.1">
    <property type="protein sequence ID" value="OMERI01G02000.1"/>
    <property type="gene ID" value="OMERI01G02000"/>
</dbReference>
<feature type="region of interest" description="Disordered" evidence="1">
    <location>
        <begin position="43"/>
        <end position="75"/>
    </location>
</feature>
<reference evidence="3" key="2">
    <citation type="submission" date="2018-05" db="EMBL/GenBank/DDBJ databases">
        <title>OmerRS3 (Oryza meridionalis Reference Sequence Version 3).</title>
        <authorList>
            <person name="Zhang J."/>
            <person name="Kudrna D."/>
            <person name="Lee S."/>
            <person name="Talag J."/>
            <person name="Welchert J."/>
            <person name="Wing R.A."/>
        </authorList>
    </citation>
    <scope>NUCLEOTIDE SEQUENCE [LARGE SCALE GENOMIC DNA]</scope>
    <source>
        <strain evidence="3">cv. OR44</strain>
    </source>
</reference>
<accession>A0A0E0BWQ8</accession>
<organism evidence="3">
    <name type="scientific">Oryza meridionalis</name>
    <dbReference type="NCBI Taxonomy" id="40149"/>
    <lineage>
        <taxon>Eukaryota</taxon>
        <taxon>Viridiplantae</taxon>
        <taxon>Streptophyta</taxon>
        <taxon>Embryophyta</taxon>
        <taxon>Tracheophyta</taxon>
        <taxon>Spermatophyta</taxon>
        <taxon>Magnoliopsida</taxon>
        <taxon>Liliopsida</taxon>
        <taxon>Poales</taxon>
        <taxon>Poaceae</taxon>
        <taxon>BOP clade</taxon>
        <taxon>Oryzoideae</taxon>
        <taxon>Oryzeae</taxon>
        <taxon>Oryzinae</taxon>
        <taxon>Oryza</taxon>
    </lineage>
</organism>